<dbReference type="GO" id="GO:0003677">
    <property type="term" value="F:DNA binding"/>
    <property type="evidence" value="ECO:0007669"/>
    <property type="project" value="InterPro"/>
</dbReference>
<dbReference type="InterPro" id="IPR000116">
    <property type="entry name" value="HMGA"/>
</dbReference>
<proteinExistence type="predicted"/>
<accession>A0A9P4M4Y3</accession>
<comment type="caution">
    <text evidence="2">The sequence shown here is derived from an EMBL/GenBank/DDBJ whole genome shotgun (WGS) entry which is preliminary data.</text>
</comment>
<feature type="region of interest" description="Disordered" evidence="1">
    <location>
        <begin position="538"/>
        <end position="560"/>
    </location>
</feature>
<keyword evidence="3" id="KW-1185">Reference proteome</keyword>
<dbReference type="GO" id="GO:0005634">
    <property type="term" value="C:nucleus"/>
    <property type="evidence" value="ECO:0007669"/>
    <property type="project" value="InterPro"/>
</dbReference>
<feature type="region of interest" description="Disordered" evidence="1">
    <location>
        <begin position="112"/>
        <end position="342"/>
    </location>
</feature>
<feature type="compositionally biased region" description="Acidic residues" evidence="1">
    <location>
        <begin position="11"/>
        <end position="29"/>
    </location>
</feature>
<evidence type="ECO:0000313" key="2">
    <source>
        <dbReference type="EMBL" id="KAF2098201.1"/>
    </source>
</evidence>
<organism evidence="2 3">
    <name type="scientific">Rhizodiscina lignyota</name>
    <dbReference type="NCBI Taxonomy" id="1504668"/>
    <lineage>
        <taxon>Eukaryota</taxon>
        <taxon>Fungi</taxon>
        <taxon>Dikarya</taxon>
        <taxon>Ascomycota</taxon>
        <taxon>Pezizomycotina</taxon>
        <taxon>Dothideomycetes</taxon>
        <taxon>Pleosporomycetidae</taxon>
        <taxon>Aulographales</taxon>
        <taxon>Rhizodiscinaceae</taxon>
        <taxon>Rhizodiscina</taxon>
    </lineage>
</organism>
<dbReference type="PRINTS" id="PR00930">
    <property type="entry name" value="HIGHMOBLTYIY"/>
</dbReference>
<gene>
    <name evidence="2" type="ORF">NA57DRAFT_57366</name>
</gene>
<evidence type="ECO:0000256" key="1">
    <source>
        <dbReference type="SAM" id="MobiDB-lite"/>
    </source>
</evidence>
<feature type="region of interest" description="Disordered" evidence="1">
    <location>
        <begin position="1"/>
        <end position="89"/>
    </location>
</feature>
<dbReference type="EMBL" id="ML978127">
    <property type="protein sequence ID" value="KAF2098201.1"/>
    <property type="molecule type" value="Genomic_DNA"/>
</dbReference>
<reference evidence="2" key="1">
    <citation type="journal article" date="2020" name="Stud. Mycol.">
        <title>101 Dothideomycetes genomes: a test case for predicting lifestyles and emergence of pathogens.</title>
        <authorList>
            <person name="Haridas S."/>
            <person name="Albert R."/>
            <person name="Binder M."/>
            <person name="Bloem J."/>
            <person name="Labutti K."/>
            <person name="Salamov A."/>
            <person name="Andreopoulos B."/>
            <person name="Baker S."/>
            <person name="Barry K."/>
            <person name="Bills G."/>
            <person name="Bluhm B."/>
            <person name="Cannon C."/>
            <person name="Castanera R."/>
            <person name="Culley D."/>
            <person name="Daum C."/>
            <person name="Ezra D."/>
            <person name="Gonzalez J."/>
            <person name="Henrissat B."/>
            <person name="Kuo A."/>
            <person name="Liang C."/>
            <person name="Lipzen A."/>
            <person name="Lutzoni F."/>
            <person name="Magnuson J."/>
            <person name="Mondo S."/>
            <person name="Nolan M."/>
            <person name="Ohm R."/>
            <person name="Pangilinan J."/>
            <person name="Park H.-J."/>
            <person name="Ramirez L."/>
            <person name="Alfaro M."/>
            <person name="Sun H."/>
            <person name="Tritt A."/>
            <person name="Yoshinaga Y."/>
            <person name="Zwiers L.-H."/>
            <person name="Turgeon B."/>
            <person name="Goodwin S."/>
            <person name="Spatafora J."/>
            <person name="Crous P."/>
            <person name="Grigoriev I."/>
        </authorList>
    </citation>
    <scope>NUCLEOTIDE SEQUENCE</scope>
    <source>
        <strain evidence="2">CBS 133067</strain>
    </source>
</reference>
<feature type="compositionally biased region" description="Acidic residues" evidence="1">
    <location>
        <begin position="302"/>
        <end position="340"/>
    </location>
</feature>
<feature type="compositionally biased region" description="Polar residues" evidence="1">
    <location>
        <begin position="167"/>
        <end position="200"/>
    </location>
</feature>
<dbReference type="GO" id="GO:0006355">
    <property type="term" value="P:regulation of DNA-templated transcription"/>
    <property type="evidence" value="ECO:0007669"/>
    <property type="project" value="InterPro"/>
</dbReference>
<feature type="compositionally biased region" description="Basic and acidic residues" evidence="1">
    <location>
        <begin position="73"/>
        <end position="87"/>
    </location>
</feature>
<feature type="compositionally biased region" description="Basic and acidic residues" evidence="1">
    <location>
        <begin position="246"/>
        <end position="256"/>
    </location>
</feature>
<dbReference type="AlphaFoldDB" id="A0A9P4M4Y3"/>
<name>A0A9P4M4Y3_9PEZI</name>
<feature type="compositionally biased region" description="Basic and acidic residues" evidence="1">
    <location>
        <begin position="30"/>
        <end position="48"/>
    </location>
</feature>
<sequence length="748" mass="84725">MARVDMTQEHEESDELEEVYEYDEEDGSGEEARVLLHGSDLPDPHETAPEPIPSINDYYEQRPPSTRQRRPKTPAEDAPSRQLREELLSGGSLISTMGAAILKEDHINNVVAATQRRRSSPHHSPTAPRQAGFAPAEPKVEGKLRKRSGPLTEEQRAIMSGAKRMKTGSTNLHGATNRSKQPPTTEQEDSTAAQKQNQHIQEPAGETPTRRGPGRPRKDEAVKKAPVRGATKGTRESPRKAPATVRADRVEQRAAEKAAQQRAAAEAKRATAANQKRPRGRPTKDAKKQSEEDELFIQQAEGLDEEEEEEEEEEEAEAAADEDHDDDDEEEEEGMDELSGEEGVIYLGDAKKLCGQYKIIAKIKKVVSKPPYRGKPTTKQVKDLYFKCKEVKSQIEILIETPTDQEEFEAARDAVEAGLSDMRRLASRLNPDTDKKPKEAIHDIYTAAFPSLVFVLWAYCNYAESPAHGGIDEEALEAVAAIADVIISLRGRAIGKNGWKTKPDANDGIVKPIVNNVISPLRKVSDALKREATRLQKAAEEKRRVKQQQARQRRQEAEERLEREKLDRMYEQQKRLSRLFLARVEAEPYNERKKYLGVPCSNRSEFLESSAMFARREPMRKERDANGMEFERVDAFEARKDALGKDMREWSVQQRSALMEGLQRFEGRKTIFCDIFRDYCGVYRQGRLTVSGPLREFKVHEILREVDYLQRSIAKQSETDFEVEVPDCLAGNIPDLDLIDFIWEKYGL</sequence>
<dbReference type="OrthoDB" id="3939134at2759"/>
<dbReference type="Proteomes" id="UP000799772">
    <property type="component" value="Unassembled WGS sequence"/>
</dbReference>
<evidence type="ECO:0000313" key="3">
    <source>
        <dbReference type="Proteomes" id="UP000799772"/>
    </source>
</evidence>
<feature type="compositionally biased region" description="Basic and acidic residues" evidence="1">
    <location>
        <begin position="1"/>
        <end position="10"/>
    </location>
</feature>
<protein>
    <submittedName>
        <fullName evidence="2">Uncharacterized protein</fullName>
    </submittedName>
</protein>
<dbReference type="GO" id="GO:0000785">
    <property type="term" value="C:chromatin"/>
    <property type="evidence" value="ECO:0007669"/>
    <property type="project" value="InterPro"/>
</dbReference>